<dbReference type="RefSeq" id="XP_037165725.1">
    <property type="nucleotide sequence ID" value="XM_037307387.1"/>
</dbReference>
<sequence>MSLLDAPPWLGALASTAMTTIYCPVDSEWLDITPDDECGLMIANIALAKILELADQLPPPWPEARYFHLPGLLHQRREQEHLWNPTPRQAVDCRQGFGEANCEIDYNATGSQELRNSNVDQFASW</sequence>
<dbReference type="EMBL" id="JACCJC010000019">
    <property type="protein sequence ID" value="KAF6236379.1"/>
    <property type="molecule type" value="Genomic_DNA"/>
</dbReference>
<name>A0A8H6L5L1_9LECA</name>
<reference evidence="1 2" key="1">
    <citation type="journal article" date="2020" name="Genomics">
        <title>Complete, high-quality genomes from long-read metagenomic sequencing of two wolf lichen thalli reveals enigmatic genome architecture.</title>
        <authorList>
            <person name="McKenzie S.K."/>
            <person name="Walston R.F."/>
            <person name="Allen J.L."/>
        </authorList>
    </citation>
    <scope>NUCLEOTIDE SEQUENCE [LARGE SCALE GENOMIC DNA]</scope>
    <source>
        <strain evidence="1">WasteWater2</strain>
    </source>
</reference>
<dbReference type="Proteomes" id="UP000578531">
    <property type="component" value="Unassembled WGS sequence"/>
</dbReference>
<protein>
    <submittedName>
        <fullName evidence="1">Uncharacterized protein</fullName>
    </submittedName>
</protein>
<organism evidence="1 2">
    <name type="scientific">Letharia columbiana</name>
    <dbReference type="NCBI Taxonomy" id="112416"/>
    <lineage>
        <taxon>Eukaryota</taxon>
        <taxon>Fungi</taxon>
        <taxon>Dikarya</taxon>
        <taxon>Ascomycota</taxon>
        <taxon>Pezizomycotina</taxon>
        <taxon>Lecanoromycetes</taxon>
        <taxon>OSLEUM clade</taxon>
        <taxon>Lecanoromycetidae</taxon>
        <taxon>Lecanorales</taxon>
        <taxon>Lecanorineae</taxon>
        <taxon>Parmeliaceae</taxon>
        <taxon>Letharia</taxon>
    </lineage>
</organism>
<accession>A0A8H6L5L1</accession>
<proteinExistence type="predicted"/>
<gene>
    <name evidence="1" type="ORF">HO173_005470</name>
</gene>
<evidence type="ECO:0000313" key="2">
    <source>
        <dbReference type="Proteomes" id="UP000578531"/>
    </source>
</evidence>
<dbReference type="GeneID" id="59287133"/>
<keyword evidence="2" id="KW-1185">Reference proteome</keyword>
<dbReference type="AlphaFoldDB" id="A0A8H6L5L1"/>
<comment type="caution">
    <text evidence="1">The sequence shown here is derived from an EMBL/GenBank/DDBJ whole genome shotgun (WGS) entry which is preliminary data.</text>
</comment>
<evidence type="ECO:0000313" key="1">
    <source>
        <dbReference type="EMBL" id="KAF6236379.1"/>
    </source>
</evidence>